<evidence type="ECO:0000313" key="2">
    <source>
        <dbReference type="EMBL" id="CAA9295536.1"/>
    </source>
</evidence>
<feature type="compositionally biased region" description="Basic and acidic residues" evidence="1">
    <location>
        <begin position="113"/>
        <end position="133"/>
    </location>
</feature>
<proteinExistence type="predicted"/>
<name>A0A6J4K4L4_9BACT</name>
<dbReference type="GO" id="GO:0009001">
    <property type="term" value="F:serine O-acetyltransferase activity"/>
    <property type="evidence" value="ECO:0007669"/>
    <property type="project" value="UniProtKB-EC"/>
</dbReference>
<feature type="compositionally biased region" description="Low complexity" evidence="1">
    <location>
        <begin position="63"/>
        <end position="76"/>
    </location>
</feature>
<protein>
    <submittedName>
        <fullName evidence="2">Serine acetyltransferase</fullName>
        <ecNumber evidence="2">2.3.1.30</ecNumber>
    </submittedName>
</protein>
<reference evidence="2" key="1">
    <citation type="submission" date="2020-02" db="EMBL/GenBank/DDBJ databases">
        <authorList>
            <person name="Meier V. D."/>
        </authorList>
    </citation>
    <scope>NUCLEOTIDE SEQUENCE</scope>
    <source>
        <strain evidence="2">AVDCRST_MAG40</strain>
    </source>
</reference>
<keyword evidence="2" id="KW-0808">Transferase</keyword>
<accession>A0A6J4K4L4</accession>
<organism evidence="2">
    <name type="scientific">uncultured Gemmatimonadaceae bacterium</name>
    <dbReference type="NCBI Taxonomy" id="246130"/>
    <lineage>
        <taxon>Bacteria</taxon>
        <taxon>Pseudomonadati</taxon>
        <taxon>Gemmatimonadota</taxon>
        <taxon>Gemmatimonadia</taxon>
        <taxon>Gemmatimonadales</taxon>
        <taxon>Gemmatimonadaceae</taxon>
        <taxon>environmental samples</taxon>
    </lineage>
</organism>
<feature type="compositionally biased region" description="Basic residues" evidence="1">
    <location>
        <begin position="83"/>
        <end position="94"/>
    </location>
</feature>
<dbReference type="AlphaFoldDB" id="A0A6J4K4L4"/>
<sequence>VVEPNRLARTGPWHVHRGAAGQLPRHGPAGPRGLLGARCRLVAPGVARPGDVPTRPLAARCAARQPPAARPALPAPVRQGAQRLRHRDPGRSAHRPAGVLRPPARHQRALPVGDRRRLPDPPERDARRGEQQPHRRRRRPRRPRGAEPGRGARRAGDHRVRRAHRTQLRGDDQHPRGLHCGDHAAAGAAGGAAAAAGQRPGRRGGAPGVAAG</sequence>
<feature type="non-terminal residue" evidence="2">
    <location>
        <position position="1"/>
    </location>
</feature>
<feature type="region of interest" description="Disordered" evidence="1">
    <location>
        <begin position="63"/>
        <end position="212"/>
    </location>
</feature>
<keyword evidence="2" id="KW-0012">Acyltransferase</keyword>
<gene>
    <name evidence="2" type="ORF">AVDCRST_MAG40-21</name>
</gene>
<dbReference type="EMBL" id="CADCTX010000004">
    <property type="protein sequence ID" value="CAA9295536.1"/>
    <property type="molecule type" value="Genomic_DNA"/>
</dbReference>
<feature type="compositionally biased region" description="Low complexity" evidence="1">
    <location>
        <begin position="184"/>
        <end position="199"/>
    </location>
</feature>
<feature type="compositionally biased region" description="Gly residues" evidence="1">
    <location>
        <begin position="203"/>
        <end position="212"/>
    </location>
</feature>
<feature type="compositionally biased region" description="Basic residues" evidence="1">
    <location>
        <begin position="134"/>
        <end position="143"/>
    </location>
</feature>
<feature type="compositionally biased region" description="Basic and acidic residues" evidence="1">
    <location>
        <begin position="168"/>
        <end position="182"/>
    </location>
</feature>
<dbReference type="EC" id="2.3.1.30" evidence="2"/>
<feature type="region of interest" description="Disordered" evidence="1">
    <location>
        <begin position="1"/>
        <end position="31"/>
    </location>
</feature>
<evidence type="ECO:0000256" key="1">
    <source>
        <dbReference type="SAM" id="MobiDB-lite"/>
    </source>
</evidence>
<feature type="non-terminal residue" evidence="2">
    <location>
        <position position="212"/>
    </location>
</feature>